<reference evidence="1 2" key="1">
    <citation type="journal article" date="2016" name="Nat. Commun.">
        <title>Thousands of microbial genomes shed light on interconnected biogeochemical processes in an aquifer system.</title>
        <authorList>
            <person name="Anantharaman K."/>
            <person name="Brown C.T."/>
            <person name="Hug L.A."/>
            <person name="Sharon I."/>
            <person name="Castelle C.J."/>
            <person name="Probst A.J."/>
            <person name="Thomas B.C."/>
            <person name="Singh A."/>
            <person name="Wilkins M.J."/>
            <person name="Karaoz U."/>
            <person name="Brodie E.L."/>
            <person name="Williams K.H."/>
            <person name="Hubbard S.S."/>
            <person name="Banfield J.F."/>
        </authorList>
    </citation>
    <scope>NUCLEOTIDE SEQUENCE [LARGE SCALE GENOMIC DNA]</scope>
</reference>
<evidence type="ECO:0000313" key="1">
    <source>
        <dbReference type="EMBL" id="OGM09181.1"/>
    </source>
</evidence>
<dbReference type="EMBL" id="MGFQ01000024">
    <property type="protein sequence ID" value="OGM09181.1"/>
    <property type="molecule type" value="Genomic_DNA"/>
</dbReference>
<dbReference type="AlphaFoldDB" id="A0A1F7X2I5"/>
<sequence length="75" mass="8874">MTEYLVPTKNTEAKIHKLRIKLDDAYKESIELGAGCFKKGDGEKEVRKHIEKALSNYRWRLMEIMKLQMTENEMN</sequence>
<proteinExistence type="predicted"/>
<accession>A0A1F7X2I5</accession>
<protein>
    <submittedName>
        <fullName evidence="1">Uncharacterized protein</fullName>
    </submittedName>
</protein>
<name>A0A1F7X2I5_9BACT</name>
<gene>
    <name evidence="1" type="ORF">A2Z67_04545</name>
</gene>
<comment type="caution">
    <text evidence="1">The sequence shown here is derived from an EMBL/GenBank/DDBJ whole genome shotgun (WGS) entry which is preliminary data.</text>
</comment>
<evidence type="ECO:0000313" key="2">
    <source>
        <dbReference type="Proteomes" id="UP000176939"/>
    </source>
</evidence>
<organism evidence="1 2">
    <name type="scientific">Candidatus Woesebacteria bacterium RBG_13_36_22</name>
    <dbReference type="NCBI Taxonomy" id="1802478"/>
    <lineage>
        <taxon>Bacteria</taxon>
        <taxon>Candidatus Woeseibacteriota</taxon>
    </lineage>
</organism>
<dbReference type="Proteomes" id="UP000176939">
    <property type="component" value="Unassembled WGS sequence"/>
</dbReference>